<gene>
    <name evidence="2" type="ORF">BCR34DRAFT_475940</name>
</gene>
<name>A0A1Y2A2L8_9PLEO</name>
<organism evidence="2 3">
    <name type="scientific">Clohesyomyces aquaticus</name>
    <dbReference type="NCBI Taxonomy" id="1231657"/>
    <lineage>
        <taxon>Eukaryota</taxon>
        <taxon>Fungi</taxon>
        <taxon>Dikarya</taxon>
        <taxon>Ascomycota</taxon>
        <taxon>Pezizomycotina</taxon>
        <taxon>Dothideomycetes</taxon>
        <taxon>Pleosporomycetidae</taxon>
        <taxon>Pleosporales</taxon>
        <taxon>Lindgomycetaceae</taxon>
        <taxon>Clohesyomyces</taxon>
    </lineage>
</organism>
<dbReference type="Pfam" id="PF25880">
    <property type="entry name" value="WHD_CHMP7_1st"/>
    <property type="match status" value="1"/>
</dbReference>
<evidence type="ECO:0000313" key="3">
    <source>
        <dbReference type="Proteomes" id="UP000193144"/>
    </source>
</evidence>
<dbReference type="STRING" id="1231657.A0A1Y2A2L8"/>
<dbReference type="GO" id="GO:0009898">
    <property type="term" value="C:cytoplasmic side of plasma membrane"/>
    <property type="evidence" value="ECO:0007669"/>
    <property type="project" value="TreeGrafter"/>
</dbReference>
<protein>
    <submittedName>
        <fullName evidence="2">Snf7-domain-containing protein</fullName>
    </submittedName>
</protein>
<comment type="caution">
    <text evidence="2">The sequence shown here is derived from an EMBL/GenBank/DDBJ whole genome shotgun (WGS) entry which is preliminary data.</text>
</comment>
<dbReference type="GO" id="GO:0006900">
    <property type="term" value="P:vesicle budding from membrane"/>
    <property type="evidence" value="ECO:0007669"/>
    <property type="project" value="TreeGrafter"/>
</dbReference>
<evidence type="ECO:0000256" key="1">
    <source>
        <dbReference type="SAM" id="MobiDB-lite"/>
    </source>
</evidence>
<evidence type="ECO:0000313" key="2">
    <source>
        <dbReference type="EMBL" id="ORY16694.1"/>
    </source>
</evidence>
<sequence>MSKRKRSDDDEGGPSAQKPKAIRTVYQQQRSVRRVLHIPWKPPKEPNMDPLLEFIITHEEAFKSRGRLASLYSDFRTQIETNPDGYHANINAWKKALADATRAGVVPAQGSGCDLLNIRTGDELARALQHKEFGRPMCLKAVFHDAVTKKQMIPLRDFKDAKTSIYSTSWVPSPWGILRWGLRQLGVLGEPGFGDKLEVGSFVVLQNLEAASDAILKKMSAHTSSVDLIMSRSEFQHQFADVLNQTAPLSHNDLDTIFTHLSRDKSAISHDGQTIKFKPANATTPEPISQEDIAIANLRDTLKRVKAHIESLTEEVAKNDVAAREAVKSKQMIRAKASLRSKKTAESALLKRMDIVHQLEGIFIQLQQAADHVEIVEAMRSSAIALKGLNKKVGGAEGVADVVETLQEEMVTADEISTIINEPGQAVDETEVDEEFEALEKAEQEKKEQEEAAKTAASLAELEQAEKESAERKRLADKAAKKAEEEVAKKKEAEAEKEKEEEVEQVRRSFTGLSTDMDASKPAQENEERLEERVPVSA</sequence>
<reference evidence="2 3" key="1">
    <citation type="submission" date="2016-07" db="EMBL/GenBank/DDBJ databases">
        <title>Pervasive Adenine N6-methylation of Active Genes in Fungi.</title>
        <authorList>
            <consortium name="DOE Joint Genome Institute"/>
            <person name="Mondo S.J."/>
            <person name="Dannebaum R.O."/>
            <person name="Kuo R.C."/>
            <person name="Labutti K."/>
            <person name="Haridas S."/>
            <person name="Kuo A."/>
            <person name="Salamov A."/>
            <person name="Ahrendt S.R."/>
            <person name="Lipzen A."/>
            <person name="Sullivan W."/>
            <person name="Andreopoulos W.B."/>
            <person name="Clum A."/>
            <person name="Lindquist E."/>
            <person name="Daum C."/>
            <person name="Ramamoorthy G.K."/>
            <person name="Gryganskyi A."/>
            <person name="Culley D."/>
            <person name="Magnuson J.K."/>
            <person name="James T.Y."/>
            <person name="O'Malley M.A."/>
            <person name="Stajich J.E."/>
            <person name="Spatafora J.W."/>
            <person name="Visel A."/>
            <person name="Grigoriev I.V."/>
        </authorList>
    </citation>
    <scope>NUCLEOTIDE SEQUENCE [LARGE SCALE GENOMIC DNA]</scope>
    <source>
        <strain evidence="2 3">CBS 115471</strain>
    </source>
</reference>
<dbReference type="EMBL" id="MCFA01000016">
    <property type="protein sequence ID" value="ORY16694.1"/>
    <property type="molecule type" value="Genomic_DNA"/>
</dbReference>
<feature type="compositionally biased region" description="Basic and acidic residues" evidence="1">
    <location>
        <begin position="441"/>
        <end position="453"/>
    </location>
</feature>
<proteinExistence type="predicted"/>
<feature type="region of interest" description="Disordered" evidence="1">
    <location>
        <begin position="1"/>
        <end position="22"/>
    </location>
</feature>
<dbReference type="PANTHER" id="PTHR22761">
    <property type="entry name" value="CHARGED MULTIVESICULAR BODY PROTEIN"/>
    <property type="match status" value="1"/>
</dbReference>
<feature type="compositionally biased region" description="Basic and acidic residues" evidence="1">
    <location>
        <begin position="524"/>
        <end position="538"/>
    </location>
</feature>
<dbReference type="Pfam" id="PF03357">
    <property type="entry name" value="Snf7"/>
    <property type="match status" value="1"/>
</dbReference>
<keyword evidence="3" id="KW-1185">Reference proteome</keyword>
<dbReference type="GO" id="GO:0005771">
    <property type="term" value="C:multivesicular body"/>
    <property type="evidence" value="ECO:0007669"/>
    <property type="project" value="TreeGrafter"/>
</dbReference>
<dbReference type="OrthoDB" id="10250120at2759"/>
<feature type="compositionally biased region" description="Basic and acidic residues" evidence="1">
    <location>
        <begin position="464"/>
        <end position="507"/>
    </location>
</feature>
<dbReference type="GO" id="GO:0000815">
    <property type="term" value="C:ESCRT III complex"/>
    <property type="evidence" value="ECO:0007669"/>
    <property type="project" value="TreeGrafter"/>
</dbReference>
<dbReference type="Gene3D" id="6.10.140.1230">
    <property type="match status" value="1"/>
</dbReference>
<dbReference type="PANTHER" id="PTHR22761:SF18">
    <property type="entry name" value="SORTING PROTEIN SNF7 FAMILY PROTEIN, PUTATIVE (AFU_ORTHOLOGUE AFUA_2G16692)-RELATED"/>
    <property type="match status" value="1"/>
</dbReference>
<feature type="region of interest" description="Disordered" evidence="1">
    <location>
        <begin position="441"/>
        <end position="538"/>
    </location>
</feature>
<dbReference type="Proteomes" id="UP000193144">
    <property type="component" value="Unassembled WGS sequence"/>
</dbReference>
<dbReference type="InterPro" id="IPR005024">
    <property type="entry name" value="Snf7_fam"/>
</dbReference>
<accession>A0A1Y2A2L8</accession>
<dbReference type="GO" id="GO:0032511">
    <property type="term" value="P:late endosome to vacuole transport via multivesicular body sorting pathway"/>
    <property type="evidence" value="ECO:0007669"/>
    <property type="project" value="TreeGrafter"/>
</dbReference>
<dbReference type="AlphaFoldDB" id="A0A1Y2A2L8"/>